<proteinExistence type="predicted"/>
<accession>A0A7W8UGA7</accession>
<evidence type="ECO:0000256" key="3">
    <source>
        <dbReference type="ARBA" id="ARBA00022801"/>
    </source>
</evidence>
<evidence type="ECO:0000313" key="7">
    <source>
        <dbReference type="Proteomes" id="UP000585507"/>
    </source>
</evidence>
<dbReference type="EC" id="3.5.1.-" evidence="6"/>
<reference evidence="6 7" key="1">
    <citation type="submission" date="2020-08" db="EMBL/GenBank/DDBJ databases">
        <title>Genomic Encyclopedia of Type Strains, Phase IV (KMG-V): Genome sequencing to study the core and pangenomes of soil and plant-associated prokaryotes.</title>
        <authorList>
            <person name="Whitman W."/>
        </authorList>
    </citation>
    <scope>NUCLEOTIDE SEQUENCE [LARGE SCALE GENOMIC DNA]</scope>
    <source>
        <strain evidence="6 7">SEMIA 4084</strain>
    </source>
</reference>
<dbReference type="RefSeq" id="WP_018325655.1">
    <property type="nucleotide sequence ID" value="NZ_JACHBK010000015.1"/>
</dbReference>
<dbReference type="GO" id="GO:0016788">
    <property type="term" value="F:hydrolase activity, acting on ester bonds"/>
    <property type="evidence" value="ECO:0007669"/>
    <property type="project" value="InterPro"/>
</dbReference>
<evidence type="ECO:0000256" key="2">
    <source>
        <dbReference type="ARBA" id="ARBA00022723"/>
    </source>
</evidence>
<keyword evidence="3 6" id="KW-0378">Hydrolase</keyword>
<comment type="caution">
    <text evidence="6">The sequence shown here is derived from an EMBL/GenBank/DDBJ whole genome shotgun (WGS) entry which is preliminary data.</text>
</comment>
<dbReference type="Pfam" id="PF24827">
    <property type="entry name" value="AstE_AspA_cat"/>
    <property type="match status" value="1"/>
</dbReference>
<dbReference type="PIRSF" id="PIRSF039012">
    <property type="entry name" value="ASP"/>
    <property type="match status" value="1"/>
</dbReference>
<comment type="cofactor">
    <cofactor evidence="1">
        <name>Zn(2+)</name>
        <dbReference type="ChEBI" id="CHEBI:29105"/>
    </cofactor>
</comment>
<dbReference type="SUPFAM" id="SSF53187">
    <property type="entry name" value="Zn-dependent exopeptidases"/>
    <property type="match status" value="1"/>
</dbReference>
<dbReference type="CDD" id="cd06252">
    <property type="entry name" value="M14_ASTE_ASPA-like"/>
    <property type="match status" value="1"/>
</dbReference>
<dbReference type="PANTHER" id="PTHR37326">
    <property type="entry name" value="BLL3975 PROTEIN"/>
    <property type="match status" value="1"/>
</dbReference>
<evidence type="ECO:0000256" key="1">
    <source>
        <dbReference type="ARBA" id="ARBA00001947"/>
    </source>
</evidence>
<dbReference type="GO" id="GO:0046872">
    <property type="term" value="F:metal ion binding"/>
    <property type="evidence" value="ECO:0007669"/>
    <property type="project" value="UniProtKB-KW"/>
</dbReference>
<keyword evidence="4" id="KW-0862">Zinc</keyword>
<dbReference type="InterPro" id="IPR055438">
    <property type="entry name" value="AstE_AspA_cat"/>
</dbReference>
<dbReference type="AlphaFoldDB" id="A0A7W8UGA7"/>
<dbReference type="PANTHER" id="PTHR37326:SF1">
    <property type="entry name" value="BLL3975 PROTEIN"/>
    <property type="match status" value="1"/>
</dbReference>
<dbReference type="InterPro" id="IPR043795">
    <property type="entry name" value="N-alpha-Ac-DABA-like"/>
</dbReference>
<organism evidence="6 7">
    <name type="scientific">Rhizobium giardinii</name>
    <dbReference type="NCBI Taxonomy" id="56731"/>
    <lineage>
        <taxon>Bacteria</taxon>
        <taxon>Pseudomonadati</taxon>
        <taxon>Pseudomonadota</taxon>
        <taxon>Alphaproteobacteria</taxon>
        <taxon>Hyphomicrobiales</taxon>
        <taxon>Rhizobiaceae</taxon>
        <taxon>Rhizobium/Agrobacterium group</taxon>
        <taxon>Rhizobium</taxon>
    </lineage>
</organism>
<gene>
    <name evidence="6" type="ORF">GGD55_005473</name>
</gene>
<dbReference type="GO" id="GO:0016811">
    <property type="term" value="F:hydrolase activity, acting on carbon-nitrogen (but not peptide) bonds, in linear amides"/>
    <property type="evidence" value="ECO:0007669"/>
    <property type="project" value="InterPro"/>
</dbReference>
<evidence type="ECO:0000313" key="6">
    <source>
        <dbReference type="EMBL" id="MBB5538733.1"/>
    </source>
</evidence>
<dbReference type="Gene3D" id="3.40.630.10">
    <property type="entry name" value="Zn peptidases"/>
    <property type="match status" value="1"/>
</dbReference>
<keyword evidence="2" id="KW-0479">Metal-binding</keyword>
<sequence>MTTTSKVSTDCDYGKIGKQFSYLDIPHSGNESAWGLVRFPICVIKNGQGPTLLITGGSHGDEYEGPIALQKLAREIDANDIQGQIIILPALNSPAVRAATRVSPIDGVNMNRAFPGREDGSVSQILAHYVTNVILPSVDVVIDIHSGGKTLKFVPFACIHKLADPILQAKSRALLRAFDAPYCLELEEIDNRGMLDTTVEEAGKIFLATELGGGGSSTLETISIAERGIRRALCHLGLVKDKQESASLNASAYSLWETSSPGSYIHSNTDGLFEMLVELGQEVRLGEAIAQVHSISKIDTDPVVYRAKRDGIVIGRHHPGLIRQGDFLALIAGRETDEN</sequence>
<feature type="domain" description="Succinylglutamate desuccinylase/Aspartoacylase catalytic" evidence="5">
    <location>
        <begin position="48"/>
        <end position="235"/>
    </location>
</feature>
<keyword evidence="7" id="KW-1185">Reference proteome</keyword>
<protein>
    <submittedName>
        <fullName evidence="6">N-alpha-acetyl-L-2,4-diaminobutyrate deacetylase</fullName>
        <ecNumber evidence="6">3.5.1.-</ecNumber>
    </submittedName>
</protein>
<dbReference type="Proteomes" id="UP000585507">
    <property type="component" value="Unassembled WGS sequence"/>
</dbReference>
<evidence type="ECO:0000256" key="4">
    <source>
        <dbReference type="ARBA" id="ARBA00022833"/>
    </source>
</evidence>
<evidence type="ECO:0000259" key="5">
    <source>
        <dbReference type="Pfam" id="PF24827"/>
    </source>
</evidence>
<dbReference type="EMBL" id="JACHBK010000015">
    <property type="protein sequence ID" value="MBB5538733.1"/>
    <property type="molecule type" value="Genomic_DNA"/>
</dbReference>
<name>A0A7W8UGA7_9HYPH</name>
<dbReference type="InterPro" id="IPR053138">
    <property type="entry name" value="N-alpha-Ac-DABA_deacetylase"/>
</dbReference>